<dbReference type="EMBL" id="VDMD01000001">
    <property type="protein sequence ID" value="TRM70617.1"/>
    <property type="molecule type" value="Genomic_DNA"/>
</dbReference>
<feature type="compositionally biased region" description="Basic and acidic residues" evidence="1">
    <location>
        <begin position="363"/>
        <end position="383"/>
    </location>
</feature>
<dbReference type="STRING" id="97359.A0A550D0Q6"/>
<feature type="region of interest" description="Disordered" evidence="1">
    <location>
        <begin position="342"/>
        <end position="414"/>
    </location>
</feature>
<dbReference type="AlphaFoldDB" id="A0A550D0Q6"/>
<feature type="region of interest" description="Disordered" evidence="1">
    <location>
        <begin position="186"/>
        <end position="214"/>
    </location>
</feature>
<protein>
    <submittedName>
        <fullName evidence="2">Uncharacterized protein</fullName>
    </submittedName>
</protein>
<name>A0A550D0Q6_9AGAR</name>
<evidence type="ECO:0000313" key="2">
    <source>
        <dbReference type="EMBL" id="TRM70617.1"/>
    </source>
</evidence>
<evidence type="ECO:0000313" key="3">
    <source>
        <dbReference type="Proteomes" id="UP000320762"/>
    </source>
</evidence>
<keyword evidence="3" id="KW-1185">Reference proteome</keyword>
<feature type="region of interest" description="Disordered" evidence="1">
    <location>
        <begin position="229"/>
        <end position="255"/>
    </location>
</feature>
<feature type="compositionally biased region" description="Acidic residues" evidence="1">
    <location>
        <begin position="231"/>
        <end position="255"/>
    </location>
</feature>
<organism evidence="2 3">
    <name type="scientific">Schizophyllum amplum</name>
    <dbReference type="NCBI Taxonomy" id="97359"/>
    <lineage>
        <taxon>Eukaryota</taxon>
        <taxon>Fungi</taxon>
        <taxon>Dikarya</taxon>
        <taxon>Basidiomycota</taxon>
        <taxon>Agaricomycotina</taxon>
        <taxon>Agaricomycetes</taxon>
        <taxon>Agaricomycetidae</taxon>
        <taxon>Agaricales</taxon>
        <taxon>Schizophyllaceae</taxon>
        <taxon>Schizophyllum</taxon>
    </lineage>
</organism>
<dbReference type="Proteomes" id="UP000320762">
    <property type="component" value="Unassembled WGS sequence"/>
</dbReference>
<accession>A0A550D0Q6</accession>
<evidence type="ECO:0000256" key="1">
    <source>
        <dbReference type="SAM" id="MobiDB-lite"/>
    </source>
</evidence>
<dbReference type="OrthoDB" id="3006226at2759"/>
<gene>
    <name evidence="2" type="ORF">BD626DRAFT_449230</name>
</gene>
<sequence length="442" mass="49365">MSVPLRHSYVVVWIDAQETLAHLEDEEVKKSCNGLTSGKYVAMVTRGIGLPIPGMRYHTYTIDFLVQGLPADDSQKNFVTAMSCPVLPNTSHPEGRRPLKAIQPLPWPDCYHRAMCCDTVKFRLRYSNERPQCYLNIPEAMLLERYISEDCTRMTTLRKCATSGSTPPLHVQSNLTRLTVNAADEQYSDRPDWEDIPANSEFDEEEGSYWQADDLQRRDAADKVYGGESLYTDEEDAAEDSGSEASAEDELEDEPDNDFGAAVLAAMIGHEQDGGVLRMVLNVSYDLSLVDSPPDPAGYFKEMEAIAQIEEDFKQRMLRNIEDVKRKDEEYMTSLAARSSLKAPDAAKAEIAPDAPPEASHVLLHDTPEPQDNARKASVERDVPPSADVDASEASYEKSPTAKVPRSPITSRKRAAGFARTISLTLKRAFTRCWPRRNAPRS</sequence>
<comment type="caution">
    <text evidence="2">The sequence shown here is derived from an EMBL/GenBank/DDBJ whole genome shotgun (WGS) entry which is preliminary data.</text>
</comment>
<proteinExistence type="predicted"/>
<reference evidence="2 3" key="1">
    <citation type="journal article" date="2019" name="New Phytol.">
        <title>Comparative genomics reveals unique wood-decay strategies and fruiting body development in the Schizophyllaceae.</title>
        <authorList>
            <person name="Almasi E."/>
            <person name="Sahu N."/>
            <person name="Krizsan K."/>
            <person name="Balint B."/>
            <person name="Kovacs G.M."/>
            <person name="Kiss B."/>
            <person name="Cseklye J."/>
            <person name="Drula E."/>
            <person name="Henrissat B."/>
            <person name="Nagy I."/>
            <person name="Chovatia M."/>
            <person name="Adam C."/>
            <person name="LaButti K."/>
            <person name="Lipzen A."/>
            <person name="Riley R."/>
            <person name="Grigoriev I.V."/>
            <person name="Nagy L.G."/>
        </authorList>
    </citation>
    <scope>NUCLEOTIDE SEQUENCE [LARGE SCALE GENOMIC DNA]</scope>
    <source>
        <strain evidence="2 3">NL-1724</strain>
    </source>
</reference>